<dbReference type="InterPro" id="IPR023772">
    <property type="entry name" value="DNA-bd_HTH_TetR-type_CS"/>
</dbReference>
<evidence type="ECO:0000256" key="2">
    <source>
        <dbReference type="ARBA" id="ARBA00023125"/>
    </source>
</evidence>
<dbReference type="AlphaFoldDB" id="A0A8J4H7Q1"/>
<organism evidence="6 7">
    <name type="scientific">Xylanibacillus composti</name>
    <dbReference type="NCBI Taxonomy" id="1572762"/>
    <lineage>
        <taxon>Bacteria</taxon>
        <taxon>Bacillati</taxon>
        <taxon>Bacillota</taxon>
        <taxon>Bacilli</taxon>
        <taxon>Bacillales</taxon>
        <taxon>Paenibacillaceae</taxon>
        <taxon>Xylanibacillus</taxon>
    </lineage>
</organism>
<feature type="DNA-binding region" description="H-T-H motif" evidence="4">
    <location>
        <begin position="28"/>
        <end position="47"/>
    </location>
</feature>
<dbReference type="RefSeq" id="WP_213414218.1">
    <property type="nucleotide sequence ID" value="NZ_BOVK01000087.1"/>
</dbReference>
<dbReference type="PRINTS" id="PR00455">
    <property type="entry name" value="HTHTETR"/>
</dbReference>
<evidence type="ECO:0000313" key="7">
    <source>
        <dbReference type="Proteomes" id="UP000677918"/>
    </source>
</evidence>
<reference evidence="6" key="1">
    <citation type="submission" date="2021-04" db="EMBL/GenBank/DDBJ databases">
        <title>Draft genome sequence of Xylanibacillus composti strain K13.</title>
        <authorList>
            <person name="Uke A."/>
            <person name="Chhe C."/>
            <person name="Baramee S."/>
            <person name="Kosugi A."/>
        </authorList>
    </citation>
    <scope>NUCLEOTIDE SEQUENCE</scope>
    <source>
        <strain evidence="6">K13</strain>
    </source>
</reference>
<dbReference type="EMBL" id="BOVK01000087">
    <property type="protein sequence ID" value="GIQ71425.1"/>
    <property type="molecule type" value="Genomic_DNA"/>
</dbReference>
<dbReference type="PROSITE" id="PS50977">
    <property type="entry name" value="HTH_TETR_2"/>
    <property type="match status" value="1"/>
</dbReference>
<gene>
    <name evidence="6" type="ORF">XYCOK13_42490</name>
</gene>
<keyword evidence="3" id="KW-0804">Transcription</keyword>
<feature type="domain" description="HTH tetR-type" evidence="5">
    <location>
        <begin position="5"/>
        <end position="65"/>
    </location>
</feature>
<dbReference type="Proteomes" id="UP000677918">
    <property type="component" value="Unassembled WGS sequence"/>
</dbReference>
<keyword evidence="7" id="KW-1185">Reference proteome</keyword>
<evidence type="ECO:0000313" key="6">
    <source>
        <dbReference type="EMBL" id="GIQ71425.1"/>
    </source>
</evidence>
<dbReference type="Gene3D" id="1.10.357.10">
    <property type="entry name" value="Tetracycline Repressor, domain 2"/>
    <property type="match status" value="1"/>
</dbReference>
<dbReference type="GO" id="GO:0003700">
    <property type="term" value="F:DNA-binding transcription factor activity"/>
    <property type="evidence" value="ECO:0007669"/>
    <property type="project" value="TreeGrafter"/>
</dbReference>
<dbReference type="InterPro" id="IPR001647">
    <property type="entry name" value="HTH_TetR"/>
</dbReference>
<dbReference type="PANTHER" id="PTHR30055:SF234">
    <property type="entry name" value="HTH-TYPE TRANSCRIPTIONAL REGULATOR BETI"/>
    <property type="match status" value="1"/>
</dbReference>
<dbReference type="Pfam" id="PF00440">
    <property type="entry name" value="TetR_N"/>
    <property type="match status" value="1"/>
</dbReference>
<keyword evidence="1" id="KW-0805">Transcription regulation</keyword>
<evidence type="ECO:0000256" key="1">
    <source>
        <dbReference type="ARBA" id="ARBA00023015"/>
    </source>
</evidence>
<evidence type="ECO:0000259" key="5">
    <source>
        <dbReference type="PROSITE" id="PS50977"/>
    </source>
</evidence>
<dbReference type="InterPro" id="IPR050109">
    <property type="entry name" value="HTH-type_TetR-like_transc_reg"/>
</dbReference>
<dbReference type="PANTHER" id="PTHR30055">
    <property type="entry name" value="HTH-TYPE TRANSCRIPTIONAL REGULATOR RUTR"/>
    <property type="match status" value="1"/>
</dbReference>
<protein>
    <submittedName>
        <fullName evidence="6">TetR family transcriptional regulator</fullName>
    </submittedName>
</protein>
<dbReference type="InterPro" id="IPR009057">
    <property type="entry name" value="Homeodomain-like_sf"/>
</dbReference>
<keyword evidence="2 4" id="KW-0238">DNA-binding</keyword>
<dbReference type="PROSITE" id="PS01081">
    <property type="entry name" value="HTH_TETR_1"/>
    <property type="match status" value="1"/>
</dbReference>
<name>A0A8J4H7Q1_9BACL</name>
<evidence type="ECO:0000256" key="3">
    <source>
        <dbReference type="ARBA" id="ARBA00023163"/>
    </source>
</evidence>
<dbReference type="InterPro" id="IPR036271">
    <property type="entry name" value="Tet_transcr_reg_TetR-rel_C_sf"/>
</dbReference>
<dbReference type="GO" id="GO:0000976">
    <property type="term" value="F:transcription cis-regulatory region binding"/>
    <property type="evidence" value="ECO:0007669"/>
    <property type="project" value="TreeGrafter"/>
</dbReference>
<dbReference type="SUPFAM" id="SSF48498">
    <property type="entry name" value="Tetracyclin repressor-like, C-terminal domain"/>
    <property type="match status" value="1"/>
</dbReference>
<dbReference type="Gene3D" id="1.10.10.60">
    <property type="entry name" value="Homeodomain-like"/>
    <property type="match status" value="1"/>
</dbReference>
<comment type="caution">
    <text evidence="6">The sequence shown here is derived from an EMBL/GenBank/DDBJ whole genome shotgun (WGS) entry which is preliminary data.</text>
</comment>
<sequence length="194" mass="22591">MTASPDSKMKILLAAKKMFAEQGFDATSVRQICEEAGVNLALVSYHFGGKENVFYAIFEQFFPLEKLDMLEQETLDPVQGLRLVVTQTLLFFDQEPELHRIMEREFSGLSPRAEKLTRFTFPVWHKVRAILEEGRRKELFQFDSLDYALLLVLSALIFPKKRSFLYRLNTEGPYPIDQIIHFTWQFVYGGLRAK</sequence>
<accession>A0A8J4H7Q1</accession>
<proteinExistence type="predicted"/>
<dbReference type="SUPFAM" id="SSF46689">
    <property type="entry name" value="Homeodomain-like"/>
    <property type="match status" value="1"/>
</dbReference>
<evidence type="ECO:0000256" key="4">
    <source>
        <dbReference type="PROSITE-ProRule" id="PRU00335"/>
    </source>
</evidence>